<gene>
    <name evidence="1" type="ORF">XdyCFBP7245_17615</name>
</gene>
<proteinExistence type="predicted"/>
<organism evidence="1 2">
    <name type="scientific">Xanthomonas dyei</name>
    <dbReference type="NCBI Taxonomy" id="743699"/>
    <lineage>
        <taxon>Bacteria</taxon>
        <taxon>Pseudomonadati</taxon>
        <taxon>Pseudomonadota</taxon>
        <taxon>Gammaproteobacteria</taxon>
        <taxon>Lysobacterales</taxon>
        <taxon>Lysobacteraceae</taxon>
        <taxon>Xanthomonas</taxon>
    </lineage>
</organism>
<dbReference type="EMBL" id="MDEE01000032">
    <property type="protein sequence ID" value="PPU54577.1"/>
    <property type="molecule type" value="Genomic_DNA"/>
</dbReference>
<dbReference type="AlphaFoldDB" id="A0A2S7BZ13"/>
<evidence type="ECO:0000313" key="1">
    <source>
        <dbReference type="EMBL" id="PPU54577.1"/>
    </source>
</evidence>
<sequence>MRAHAQVYRRAQRLLPAGIDTVALLPAAPLSQWEGSPLSALPLAREGRRGVIGLRLHARTAQALRVDGCSFLQASRRQQAPAQDARVRGYGPWQRLSNGSYWARSTDALLGVLVAQEEAAVWLMWQQPGNAAQRHDGWLR</sequence>
<evidence type="ECO:0000313" key="2">
    <source>
        <dbReference type="Proteomes" id="UP000238908"/>
    </source>
</evidence>
<reference evidence="1 2" key="1">
    <citation type="submission" date="2016-08" db="EMBL/GenBank/DDBJ databases">
        <authorList>
            <person name="Seilhamer J.J."/>
        </authorList>
    </citation>
    <scope>NUCLEOTIDE SEQUENCE [LARGE SCALE GENOMIC DNA]</scope>
    <source>
        <strain evidence="1 2">CFBP7245</strain>
    </source>
</reference>
<accession>A0A2S7BZ13</accession>
<protein>
    <submittedName>
        <fullName evidence="1">Uncharacterized protein</fullName>
    </submittedName>
</protein>
<dbReference type="Proteomes" id="UP000238908">
    <property type="component" value="Unassembled WGS sequence"/>
</dbReference>
<name>A0A2S7BZ13_9XANT</name>
<comment type="caution">
    <text evidence="1">The sequence shown here is derived from an EMBL/GenBank/DDBJ whole genome shotgun (WGS) entry which is preliminary data.</text>
</comment>
<dbReference type="RefSeq" id="WP_104616818.1">
    <property type="nucleotide sequence ID" value="NZ_CP167817.1"/>
</dbReference>